<feature type="domain" description="Serine aminopeptidase S33" evidence="1">
    <location>
        <begin position="25"/>
        <end position="153"/>
    </location>
</feature>
<dbReference type="Pfam" id="PF12146">
    <property type="entry name" value="Hydrolase_4"/>
    <property type="match status" value="1"/>
</dbReference>
<keyword evidence="2" id="KW-0378">Hydrolase</keyword>
<dbReference type="SUPFAM" id="SSF53474">
    <property type="entry name" value="alpha/beta-Hydrolases"/>
    <property type="match status" value="1"/>
</dbReference>
<dbReference type="EMBL" id="CP130318">
    <property type="protein sequence ID" value="WNQ13549.1"/>
    <property type="molecule type" value="Genomic_DNA"/>
</dbReference>
<dbReference type="InterPro" id="IPR022742">
    <property type="entry name" value="Hydrolase_4"/>
</dbReference>
<gene>
    <name evidence="2" type="ORF">MJA45_11200</name>
</gene>
<reference evidence="2 3" key="1">
    <citation type="submission" date="2022-02" db="EMBL/GenBank/DDBJ databases">
        <title>Paenibacillus sp. MBLB1776 Whole Genome Shotgun Sequencing.</title>
        <authorList>
            <person name="Hwang C.Y."/>
            <person name="Cho E.-S."/>
            <person name="Seo M.-J."/>
        </authorList>
    </citation>
    <scope>NUCLEOTIDE SEQUENCE [LARGE SCALE GENOMIC DNA]</scope>
    <source>
        <strain evidence="2 3">MBLB1776</strain>
    </source>
</reference>
<evidence type="ECO:0000259" key="1">
    <source>
        <dbReference type="Pfam" id="PF12146"/>
    </source>
</evidence>
<keyword evidence="3" id="KW-1185">Reference proteome</keyword>
<proteinExistence type="predicted"/>
<protein>
    <submittedName>
        <fullName evidence="2">Alpha/beta hydrolase</fullName>
    </submittedName>
</protein>
<accession>A0AA96LHT8</accession>
<dbReference type="InterPro" id="IPR029058">
    <property type="entry name" value="AB_hydrolase_fold"/>
</dbReference>
<name>A0AA96LHT8_9BACL</name>
<sequence length="278" mass="31475">MATAFEFRLGEDRVIRGDGYPARKEAHGTLLICHGYKGFKNWGFFPYAAERLAENVDVVAFNFSHNGVGEDLLEFTELDKFARNTYSREQEDVAFLVTAIKQKKFLGLEDNSRKPLFLLGHSRGAGTALIYAFDNPGKLAGVVSWNGIVKVDLFSEEEKKKMREEGRAYTINGRTKQAMPLDAEILEDMERNRERFDILNRAGHSSVPIALVQGTEDFERLRRGSDELRAVRPDIPLYPVKGGGHTFNTVHPFQGTTEELEQALGYTLSWIEERLAQQ</sequence>
<dbReference type="KEGG" id="paun:MJA45_11200"/>
<dbReference type="GO" id="GO:0016787">
    <property type="term" value="F:hydrolase activity"/>
    <property type="evidence" value="ECO:0007669"/>
    <property type="project" value="UniProtKB-KW"/>
</dbReference>
<dbReference type="AlphaFoldDB" id="A0AA96LHT8"/>
<evidence type="ECO:0000313" key="3">
    <source>
        <dbReference type="Proteomes" id="UP001305702"/>
    </source>
</evidence>
<evidence type="ECO:0000313" key="2">
    <source>
        <dbReference type="EMBL" id="WNQ13549.1"/>
    </source>
</evidence>
<dbReference type="RefSeq" id="WP_315607332.1">
    <property type="nucleotide sequence ID" value="NZ_CP130318.1"/>
</dbReference>
<organism evidence="2 3">
    <name type="scientific">Paenibacillus aurantius</name>
    <dbReference type="NCBI Taxonomy" id="2918900"/>
    <lineage>
        <taxon>Bacteria</taxon>
        <taxon>Bacillati</taxon>
        <taxon>Bacillota</taxon>
        <taxon>Bacilli</taxon>
        <taxon>Bacillales</taxon>
        <taxon>Paenibacillaceae</taxon>
        <taxon>Paenibacillus</taxon>
    </lineage>
</organism>
<dbReference type="Proteomes" id="UP001305702">
    <property type="component" value="Chromosome"/>
</dbReference>
<dbReference type="Gene3D" id="3.40.50.1820">
    <property type="entry name" value="alpha/beta hydrolase"/>
    <property type="match status" value="1"/>
</dbReference>